<comment type="catalytic activity">
    <reaction evidence="3">
        <text>2 GTP = 3',3'-c-di-GMP + 2 diphosphate</text>
        <dbReference type="Rhea" id="RHEA:24898"/>
        <dbReference type="ChEBI" id="CHEBI:33019"/>
        <dbReference type="ChEBI" id="CHEBI:37565"/>
        <dbReference type="ChEBI" id="CHEBI:58805"/>
        <dbReference type="EC" id="2.7.7.65"/>
    </reaction>
</comment>
<dbReference type="Proteomes" id="UP000182660">
    <property type="component" value="Unassembled WGS sequence"/>
</dbReference>
<keyword evidence="4" id="KW-0472">Membrane</keyword>
<dbReference type="InterPro" id="IPR029787">
    <property type="entry name" value="Nucleotide_cyclase"/>
</dbReference>
<reference evidence="7 8" key="2">
    <citation type="submission" date="2016-11" db="EMBL/GenBank/DDBJ databases">
        <authorList>
            <person name="Klemetsen T."/>
        </authorList>
    </citation>
    <scope>NUCLEOTIDE SEQUENCE [LARGE SCALE GENOMIC DNA]</scope>
    <source>
        <strain evidence="7">MT 2528</strain>
    </source>
</reference>
<evidence type="ECO:0000256" key="2">
    <source>
        <dbReference type="ARBA" id="ARBA00012528"/>
    </source>
</evidence>
<evidence type="ECO:0000313" key="8">
    <source>
        <dbReference type="Proteomes" id="UP000182660"/>
    </source>
</evidence>
<evidence type="ECO:0000313" key="6">
    <source>
        <dbReference type="EMBL" id="SGY87400.1"/>
    </source>
</evidence>
<dbReference type="InterPro" id="IPR000160">
    <property type="entry name" value="GGDEF_dom"/>
</dbReference>
<feature type="transmembrane region" description="Helical" evidence="4">
    <location>
        <begin position="197"/>
        <end position="219"/>
    </location>
</feature>
<feature type="transmembrane region" description="Helical" evidence="4">
    <location>
        <begin position="73"/>
        <end position="92"/>
    </location>
</feature>
<evidence type="ECO:0000256" key="3">
    <source>
        <dbReference type="ARBA" id="ARBA00034247"/>
    </source>
</evidence>
<dbReference type="AlphaFoldDB" id="A0A1L0BV67"/>
<dbReference type="Proteomes" id="UP000183794">
    <property type="component" value="Unassembled WGS sequence"/>
</dbReference>
<name>A0A1L0BV67_9GAMM</name>
<dbReference type="Pfam" id="PF00990">
    <property type="entry name" value="GGDEF"/>
    <property type="match status" value="1"/>
</dbReference>
<dbReference type="SMART" id="SM00267">
    <property type="entry name" value="GGDEF"/>
    <property type="match status" value="1"/>
</dbReference>
<dbReference type="Gene3D" id="3.30.70.270">
    <property type="match status" value="1"/>
</dbReference>
<dbReference type="OrthoDB" id="9812260at2"/>
<evidence type="ECO:0000259" key="5">
    <source>
        <dbReference type="PROSITE" id="PS50887"/>
    </source>
</evidence>
<dbReference type="PANTHER" id="PTHR45138">
    <property type="entry name" value="REGULATORY COMPONENTS OF SENSORY TRANSDUCTION SYSTEM"/>
    <property type="match status" value="1"/>
</dbReference>
<feature type="domain" description="GGDEF" evidence="5">
    <location>
        <begin position="257"/>
        <end position="388"/>
    </location>
</feature>
<dbReference type="EMBL" id="FPLJ01000145">
    <property type="protein sequence ID" value="SGZ03693.1"/>
    <property type="molecule type" value="Genomic_DNA"/>
</dbReference>
<comment type="cofactor">
    <cofactor evidence="1">
        <name>Mg(2+)</name>
        <dbReference type="ChEBI" id="CHEBI:18420"/>
    </cofactor>
</comment>
<protein>
    <recommendedName>
        <fullName evidence="2">diguanylate cyclase</fullName>
        <ecNumber evidence="2">2.7.7.65</ecNumber>
    </recommendedName>
</protein>
<feature type="transmembrane region" description="Helical" evidence="4">
    <location>
        <begin position="6"/>
        <end position="30"/>
    </location>
</feature>
<keyword evidence="4" id="KW-0812">Transmembrane</keyword>
<dbReference type="CDD" id="cd01949">
    <property type="entry name" value="GGDEF"/>
    <property type="match status" value="1"/>
</dbReference>
<proteinExistence type="predicted"/>
<feature type="transmembrane region" description="Helical" evidence="4">
    <location>
        <begin position="164"/>
        <end position="185"/>
    </location>
</feature>
<gene>
    <name evidence="7" type="ORF">MT2528_4647</name>
    <name evidence="6" type="ORF">NVI5450_0748</name>
</gene>
<dbReference type="InterPro" id="IPR043128">
    <property type="entry name" value="Rev_trsase/Diguanyl_cyclase"/>
</dbReference>
<evidence type="ECO:0000313" key="7">
    <source>
        <dbReference type="EMBL" id="SGZ03693.1"/>
    </source>
</evidence>
<dbReference type="NCBIfam" id="TIGR00254">
    <property type="entry name" value="GGDEF"/>
    <property type="match status" value="1"/>
</dbReference>
<evidence type="ECO:0000256" key="4">
    <source>
        <dbReference type="SAM" id="Phobius"/>
    </source>
</evidence>
<dbReference type="FunFam" id="3.30.70.270:FF:000001">
    <property type="entry name" value="Diguanylate cyclase domain protein"/>
    <property type="match status" value="1"/>
</dbReference>
<dbReference type="EMBL" id="FPLD01000025">
    <property type="protein sequence ID" value="SGY87400.1"/>
    <property type="molecule type" value="Genomic_DNA"/>
</dbReference>
<dbReference type="EC" id="2.7.7.65" evidence="2"/>
<dbReference type="InterPro" id="IPR050469">
    <property type="entry name" value="Diguanylate_Cyclase"/>
</dbReference>
<feature type="transmembrane region" description="Helical" evidence="4">
    <location>
        <begin position="42"/>
        <end position="61"/>
    </location>
</feature>
<keyword evidence="8" id="KW-1185">Reference proteome</keyword>
<dbReference type="SUPFAM" id="SSF55073">
    <property type="entry name" value="Nucleotide cyclase"/>
    <property type="match status" value="1"/>
</dbReference>
<accession>A0A1L0BV67</accession>
<feature type="transmembrane region" description="Helical" evidence="4">
    <location>
        <begin position="104"/>
        <end position="124"/>
    </location>
</feature>
<dbReference type="GO" id="GO:0052621">
    <property type="term" value="F:diguanylate cyclase activity"/>
    <property type="evidence" value="ECO:0007669"/>
    <property type="project" value="UniProtKB-EC"/>
</dbReference>
<keyword evidence="4" id="KW-1133">Transmembrane helix</keyword>
<dbReference type="PANTHER" id="PTHR45138:SF9">
    <property type="entry name" value="DIGUANYLATE CYCLASE DGCM-RELATED"/>
    <property type="match status" value="1"/>
</dbReference>
<feature type="transmembrane region" description="Helical" evidence="4">
    <location>
        <begin position="130"/>
        <end position="152"/>
    </location>
</feature>
<evidence type="ECO:0000313" key="9">
    <source>
        <dbReference type="Proteomes" id="UP000183794"/>
    </source>
</evidence>
<organism evidence="6 9">
    <name type="scientific">Moritella viscosa</name>
    <dbReference type="NCBI Taxonomy" id="80854"/>
    <lineage>
        <taxon>Bacteria</taxon>
        <taxon>Pseudomonadati</taxon>
        <taxon>Pseudomonadota</taxon>
        <taxon>Gammaproteobacteria</taxon>
        <taxon>Alteromonadales</taxon>
        <taxon>Moritellaceae</taxon>
        <taxon>Moritella</taxon>
    </lineage>
</organism>
<dbReference type="PROSITE" id="PS50887">
    <property type="entry name" value="GGDEF"/>
    <property type="match status" value="1"/>
</dbReference>
<evidence type="ECO:0000256" key="1">
    <source>
        <dbReference type="ARBA" id="ARBA00001946"/>
    </source>
</evidence>
<sequence length="390" mass="44206">MPFALLDLFSVAIFTTIGLLFLAIIMVCVWISNRRYEGVSNWLVATLIVLAFAFIITEKFWFLKLDGYTNNEWLNLMLPNLLLCVGVCQIPHGFHRFLQIKQSLFWLYASQFLIIVPLYAYGLLVETPMLFSTTVLSLSITISLIFNCYYLFKYQGKQYGSTRYICILACLLAFSLNVTRILLLYHDSSLMKSIELSTALACINLLMSQCFLTFCYLMFCTQRNAFSLRHMSFVDPLANIYNRRGYQHAIAALPSHKKAAVMILDIDHFKRVNDEYGHATGDLVIKDIAMIIAKACSPTYVYARTGGEEFSIYSPLISAKSMENLAEDIRLAIMNHTIKKQALEIKVTASIGVSIGQSINVFALEEEADKALYQAKKDGRNCTVMQLFVA</sequence>
<reference evidence="6 9" key="1">
    <citation type="submission" date="2016-11" db="EMBL/GenBank/DDBJ databases">
        <authorList>
            <person name="Jaros S."/>
            <person name="Januszkiewicz K."/>
            <person name="Wedrychowicz H."/>
        </authorList>
    </citation>
    <scope>NUCLEOTIDE SEQUENCE [LARGE SCALE GENOMIC DNA]</scope>
    <source>
        <strain evidence="6">NVI 5450</strain>
    </source>
</reference>